<keyword evidence="1" id="KW-1133">Transmembrane helix</keyword>
<dbReference type="RefSeq" id="WP_405287191.1">
    <property type="nucleotide sequence ID" value="NZ_JBBHLI010000007.1"/>
</dbReference>
<accession>A0ABU9ECH7</accession>
<keyword evidence="1" id="KW-0812">Transmembrane</keyword>
<dbReference type="PANTHER" id="PTHR31303:SF1">
    <property type="entry name" value="CTP-DEPENDENT DIACYLGLYCEROL KINASE 1"/>
    <property type="match status" value="1"/>
</dbReference>
<feature type="transmembrane region" description="Helical" evidence="1">
    <location>
        <begin position="77"/>
        <end position="96"/>
    </location>
</feature>
<dbReference type="InterPro" id="IPR037997">
    <property type="entry name" value="Dgk1-like"/>
</dbReference>
<gene>
    <name evidence="2" type="ORF">WI372_12570</name>
</gene>
<name>A0ABU9ECH7_9BACT</name>
<feature type="transmembrane region" description="Helical" evidence="1">
    <location>
        <begin position="12"/>
        <end position="31"/>
    </location>
</feature>
<organism evidence="2 3">
    <name type="scientific">Gaopeijia maritima</name>
    <dbReference type="NCBI Taxonomy" id="3119007"/>
    <lineage>
        <taxon>Bacteria</taxon>
        <taxon>Pseudomonadati</taxon>
        <taxon>Gemmatimonadota</taxon>
        <taxon>Longimicrobiia</taxon>
        <taxon>Gaopeijiales</taxon>
        <taxon>Gaopeijiaceae</taxon>
        <taxon>Gaopeijia</taxon>
    </lineage>
</organism>
<dbReference type="EMBL" id="JBBHLI010000007">
    <property type="protein sequence ID" value="MEK9501817.1"/>
    <property type="molecule type" value="Genomic_DNA"/>
</dbReference>
<comment type="caution">
    <text evidence="2">The sequence shown here is derived from an EMBL/GenBank/DDBJ whole genome shotgun (WGS) entry which is preliminary data.</text>
</comment>
<feature type="transmembrane region" description="Helical" evidence="1">
    <location>
        <begin position="37"/>
        <end position="56"/>
    </location>
</feature>
<evidence type="ECO:0008006" key="4">
    <source>
        <dbReference type="Google" id="ProtNLM"/>
    </source>
</evidence>
<reference evidence="2 3" key="1">
    <citation type="submission" date="2024-02" db="EMBL/GenBank/DDBJ databases">
        <title>A novel Gemmatimonadota bacterium.</title>
        <authorList>
            <person name="Du Z.-J."/>
            <person name="Ye Y.-Q."/>
        </authorList>
    </citation>
    <scope>NUCLEOTIDE SEQUENCE [LARGE SCALE GENOMIC DNA]</scope>
    <source>
        <strain evidence="2 3">DH-20</strain>
    </source>
</reference>
<evidence type="ECO:0000313" key="3">
    <source>
        <dbReference type="Proteomes" id="UP001484239"/>
    </source>
</evidence>
<evidence type="ECO:0000256" key="1">
    <source>
        <dbReference type="SAM" id="Phobius"/>
    </source>
</evidence>
<proteinExistence type="predicted"/>
<dbReference type="PANTHER" id="PTHR31303">
    <property type="entry name" value="CTP-DEPENDENT DIACYLGLYCEROL KINASE 1"/>
    <property type="match status" value="1"/>
</dbReference>
<feature type="transmembrane region" description="Helical" evidence="1">
    <location>
        <begin position="132"/>
        <end position="153"/>
    </location>
</feature>
<feature type="transmembrane region" description="Helical" evidence="1">
    <location>
        <begin position="102"/>
        <end position="120"/>
    </location>
</feature>
<keyword evidence="1" id="KW-0472">Membrane</keyword>
<dbReference type="Proteomes" id="UP001484239">
    <property type="component" value="Unassembled WGS sequence"/>
</dbReference>
<sequence length="196" mass="20074">MSRTEGLQPWRRVFHAVSGLVLALAPGALGLESTETAAILAVAAVLLFASDAFRLRSPAANRLFFVVFRTLASPREAAGLASSSWYALGAAIVWAAVPGEPAVAALLVLGLADPAASVVGRSWGRRPLGKGSWVGSITFAVVAFAVLLGVLPWPLAAVVAGVAAAFEVAPLGVDDNLTIPLVTGAFVWALQNLPPG</sequence>
<protein>
    <recommendedName>
        <fullName evidence="4">Dolichol kinase</fullName>
    </recommendedName>
</protein>
<keyword evidence="3" id="KW-1185">Reference proteome</keyword>
<evidence type="ECO:0000313" key="2">
    <source>
        <dbReference type="EMBL" id="MEK9501817.1"/>
    </source>
</evidence>